<evidence type="ECO:0000256" key="1">
    <source>
        <dbReference type="SAM" id="MobiDB-lite"/>
    </source>
</evidence>
<organism evidence="3">
    <name type="scientific">Tabanus bromius</name>
    <name type="common">Band-eyed brown horse fly</name>
    <dbReference type="NCBI Taxonomy" id="304241"/>
    <lineage>
        <taxon>Eukaryota</taxon>
        <taxon>Metazoa</taxon>
        <taxon>Ecdysozoa</taxon>
        <taxon>Arthropoda</taxon>
        <taxon>Hexapoda</taxon>
        <taxon>Insecta</taxon>
        <taxon>Pterygota</taxon>
        <taxon>Neoptera</taxon>
        <taxon>Endopterygota</taxon>
        <taxon>Diptera</taxon>
        <taxon>Brachycera</taxon>
        <taxon>Tabanomorpha</taxon>
        <taxon>Tabanoidea</taxon>
        <taxon>Tabanidae</taxon>
        <taxon>Tabanus</taxon>
    </lineage>
</organism>
<feature type="compositionally biased region" description="Basic and acidic residues" evidence="1">
    <location>
        <begin position="24"/>
        <end position="35"/>
    </location>
</feature>
<reference evidence="3" key="1">
    <citation type="journal article" date="2015" name="Insect Biochem. Mol. Biol.">
        <title>An insight into the sialome of the horse fly, Tabanus bromius.</title>
        <authorList>
            <person name="Ribeiro J.M."/>
            <person name="Kazimirova M."/>
            <person name="Takac P."/>
            <person name="Andersen J.F."/>
            <person name="Francischetti I.M."/>
        </authorList>
    </citation>
    <scope>NUCLEOTIDE SEQUENCE</scope>
</reference>
<dbReference type="PANTHER" id="PTHR31184">
    <property type="entry name" value="HUNTINGTIN-INTERACTING PROTEIN K FAMILY MEMBER"/>
    <property type="match status" value="1"/>
</dbReference>
<dbReference type="Gene3D" id="1.10.8.10">
    <property type="entry name" value="DNA helicase RuvA subunit, C-terminal domain"/>
    <property type="match status" value="1"/>
</dbReference>
<dbReference type="Pfam" id="PF19026">
    <property type="entry name" value="UBA_HYPK"/>
    <property type="match status" value="1"/>
</dbReference>
<evidence type="ECO:0000313" key="3">
    <source>
        <dbReference type="EMBL" id="JAI16538.1"/>
    </source>
</evidence>
<dbReference type="EMBL" id="GDAI01001065">
    <property type="protein sequence ID" value="JAI16538.1"/>
    <property type="molecule type" value="mRNA"/>
</dbReference>
<dbReference type="InterPro" id="IPR044034">
    <property type="entry name" value="NAC-like_UBA"/>
</dbReference>
<protein>
    <recommendedName>
        <fullName evidence="2">Nascent polypeptide-associated complex subunit alpha-like UBA domain-containing protein</fullName>
    </recommendedName>
</protein>
<dbReference type="InterPro" id="IPR038922">
    <property type="entry name" value="HYPK_UBA"/>
</dbReference>
<feature type="region of interest" description="Disordered" evidence="1">
    <location>
        <begin position="1"/>
        <end position="35"/>
    </location>
</feature>
<sequence length="118" mass="13384">MSQTDEINDTDEVEDKQKQKKVTKHDGGAADLERVTDYAEEKEISSADISSAVNMFGDKRSKENEEKLAKERELQKIHVKKEDIELIMNETLISKAQAEKLLREHSGDIVAALEELIN</sequence>
<dbReference type="AlphaFoldDB" id="A0A0K8TQW6"/>
<proteinExistence type="evidence at transcript level"/>
<feature type="compositionally biased region" description="Acidic residues" evidence="1">
    <location>
        <begin position="1"/>
        <end position="14"/>
    </location>
</feature>
<name>A0A0K8TQW6_TABBR</name>
<dbReference type="GO" id="GO:0050821">
    <property type="term" value="P:protein stabilization"/>
    <property type="evidence" value="ECO:0007669"/>
    <property type="project" value="TreeGrafter"/>
</dbReference>
<accession>A0A0K8TQW6</accession>
<feature type="domain" description="Nascent polypeptide-associated complex subunit alpha-like UBA" evidence="2">
    <location>
        <begin position="77"/>
        <end position="117"/>
    </location>
</feature>
<dbReference type="GO" id="GO:0043066">
    <property type="term" value="P:negative regulation of apoptotic process"/>
    <property type="evidence" value="ECO:0007669"/>
    <property type="project" value="TreeGrafter"/>
</dbReference>
<dbReference type="PANTHER" id="PTHR31184:SF2">
    <property type="entry name" value="HUNTINGTIN-INTERACTING PROTEIN K"/>
    <property type="match status" value="1"/>
</dbReference>
<dbReference type="InterPro" id="IPR052617">
    <property type="entry name" value="Huntingtin-int_K"/>
</dbReference>
<dbReference type="CDD" id="cd14361">
    <property type="entry name" value="UBA_HYPK"/>
    <property type="match status" value="1"/>
</dbReference>
<evidence type="ECO:0000259" key="2">
    <source>
        <dbReference type="Pfam" id="PF19026"/>
    </source>
</evidence>